<dbReference type="GO" id="GO:0016491">
    <property type="term" value="F:oxidoreductase activity"/>
    <property type="evidence" value="ECO:0007669"/>
    <property type="project" value="UniProtKB-KW"/>
</dbReference>
<evidence type="ECO:0000313" key="14">
    <source>
        <dbReference type="Proteomes" id="UP001368318"/>
    </source>
</evidence>
<dbReference type="PROSITE" id="PS50990">
    <property type="entry name" value="PEPTIDASE_C39"/>
    <property type="match status" value="1"/>
</dbReference>
<dbReference type="AlphaFoldDB" id="A0AAU6P4G5"/>
<evidence type="ECO:0000256" key="1">
    <source>
        <dbReference type="ARBA" id="ARBA00004141"/>
    </source>
</evidence>
<feature type="transmembrane region" description="Helical" evidence="10">
    <location>
        <begin position="148"/>
        <end position="166"/>
    </location>
</feature>
<evidence type="ECO:0000256" key="6">
    <source>
        <dbReference type="ARBA" id="ARBA00023002"/>
    </source>
</evidence>
<dbReference type="Pfam" id="PF07884">
    <property type="entry name" value="VKOR"/>
    <property type="match status" value="1"/>
</dbReference>
<keyword evidence="4" id="KW-0874">Quinone</keyword>
<evidence type="ECO:0000256" key="4">
    <source>
        <dbReference type="ARBA" id="ARBA00022719"/>
    </source>
</evidence>
<feature type="domain" description="Peptidase C39" evidence="11">
    <location>
        <begin position="1"/>
        <end position="125"/>
    </location>
</feature>
<feature type="transmembrane region" description="Helical" evidence="10">
    <location>
        <begin position="231"/>
        <end position="250"/>
    </location>
</feature>
<dbReference type="Gene3D" id="1.20.1440.130">
    <property type="entry name" value="VKOR domain"/>
    <property type="match status" value="1"/>
</dbReference>
<dbReference type="KEGG" id="mcaa:R3L15_10325"/>
<evidence type="ECO:0000256" key="7">
    <source>
        <dbReference type="ARBA" id="ARBA00023136"/>
    </source>
</evidence>
<feature type="transmembrane region" description="Helical" evidence="10">
    <location>
        <begin position="319"/>
        <end position="340"/>
    </location>
</feature>
<dbReference type="GO" id="GO:0008233">
    <property type="term" value="F:peptidase activity"/>
    <property type="evidence" value="ECO:0007669"/>
    <property type="project" value="InterPro"/>
</dbReference>
<dbReference type="Pfam" id="PF13462">
    <property type="entry name" value="Thioredoxin_4"/>
    <property type="match status" value="1"/>
</dbReference>
<feature type="transmembrane region" description="Helical" evidence="10">
    <location>
        <begin position="288"/>
        <end position="307"/>
    </location>
</feature>
<dbReference type="CDD" id="cd12921">
    <property type="entry name" value="VKOR_4"/>
    <property type="match status" value="1"/>
</dbReference>
<organism evidence="13">
    <name type="scientific">Mangrovimonas cancribranchiae</name>
    <dbReference type="NCBI Taxonomy" id="3080055"/>
    <lineage>
        <taxon>Bacteria</taxon>
        <taxon>Pseudomonadati</taxon>
        <taxon>Bacteroidota</taxon>
        <taxon>Flavobacteriia</taxon>
        <taxon>Flavobacteriales</taxon>
        <taxon>Flavobacteriaceae</taxon>
        <taxon>Mangrovimonas</taxon>
    </lineage>
</organism>
<evidence type="ECO:0000313" key="13">
    <source>
        <dbReference type="EMBL" id="WXA12515.1"/>
    </source>
</evidence>
<name>A0AAU6P4G5_9FLAO</name>
<dbReference type="InterPro" id="IPR012336">
    <property type="entry name" value="Thioredoxin-like_fold"/>
</dbReference>
<sequence length="529" mass="60626">MDNALHTFIKILQLLKVKYTKVYATDIILSQSDYPNLLAISESLSHYKIDSAAVKVENDSLDKLPLPCVVQVMVKEDERAPAILFFHTIEKVTDKDVTYYNYLNKKKTATKKQFIERWTGIALLVEKNENSQEPNIIEKLKKRRVEQVLKAILLVCLLMILVRNTAISEISLPVLLFFILNILGLVISYELVRYEISVYKPKLQHFCKGGKKLNCEAVLYSKQAQLLGSSLSLSTIAFSYFLAGFLLQVFSFKTNTFLLLGNISILSLIVIIYSIYTQAVILKKWCRFCLMLLGVMLLEIVVAYWGGFYGNIDQTLSQFLIFIGVAIYSLLSFMFLKPFLEQRKMLPLYKRTLNRFKDNPNTFKALLQDSEKIQNEPTGLGICLKNKNPKYKIIKVCNPYCGPCAKAHPILENLYKKGVIDLQILFTVHPQESYTQTAPVSHLLALAEKGDEDIIHKSLNDWYSMKKKDYSLFAKQYALNGEMKLQRHMIKAMSDWCILQGISHTPTIYIDGHELPEQYSIDDLTNILS</sequence>
<keyword evidence="8" id="KW-1015">Disulfide bond</keyword>
<evidence type="ECO:0000256" key="9">
    <source>
        <dbReference type="ARBA" id="ARBA00023284"/>
    </source>
</evidence>
<feature type="transmembrane region" description="Helical" evidence="10">
    <location>
        <begin position="256"/>
        <end position="276"/>
    </location>
</feature>
<feature type="transmembrane region" description="Helical" evidence="10">
    <location>
        <begin position="172"/>
        <end position="192"/>
    </location>
</feature>
<dbReference type="Proteomes" id="UP001368318">
    <property type="component" value="Chromosome"/>
</dbReference>
<protein>
    <submittedName>
        <fullName evidence="13">Vitamin K epoxide reductase family protein</fullName>
    </submittedName>
</protein>
<evidence type="ECO:0000256" key="8">
    <source>
        <dbReference type="ARBA" id="ARBA00023157"/>
    </source>
</evidence>
<gene>
    <name evidence="13" type="ORF">R3L15_10325</name>
    <name evidence="12" type="ORF">R3L16_11265</name>
</gene>
<comment type="subcellular location">
    <subcellularLocation>
        <location evidence="1">Membrane</location>
        <topology evidence="1">Multi-pass membrane protein</topology>
    </subcellularLocation>
</comment>
<evidence type="ECO:0000259" key="11">
    <source>
        <dbReference type="PROSITE" id="PS50990"/>
    </source>
</evidence>
<comment type="similarity">
    <text evidence="2">Belongs to the VKOR family.</text>
</comment>
<dbReference type="Gene3D" id="3.40.30.10">
    <property type="entry name" value="Glutaredoxin"/>
    <property type="match status" value="1"/>
</dbReference>
<proteinExistence type="inferred from homology"/>
<dbReference type="Pfam" id="PF03412">
    <property type="entry name" value="Peptidase_C39"/>
    <property type="match status" value="1"/>
</dbReference>
<keyword evidence="3 10" id="KW-0812">Transmembrane</keyword>
<dbReference type="InterPro" id="IPR005074">
    <property type="entry name" value="Peptidase_C39"/>
</dbReference>
<keyword evidence="6" id="KW-0560">Oxidoreductase</keyword>
<keyword evidence="7 10" id="KW-0472">Membrane</keyword>
<dbReference type="Gene3D" id="3.90.70.10">
    <property type="entry name" value="Cysteine proteinases"/>
    <property type="match status" value="1"/>
</dbReference>
<dbReference type="GO" id="GO:0016020">
    <property type="term" value="C:membrane"/>
    <property type="evidence" value="ECO:0007669"/>
    <property type="project" value="UniProtKB-SubCell"/>
</dbReference>
<dbReference type="SUPFAM" id="SSF52833">
    <property type="entry name" value="Thioredoxin-like"/>
    <property type="match status" value="1"/>
</dbReference>
<keyword evidence="9" id="KW-0676">Redox-active center</keyword>
<dbReference type="InterPro" id="IPR036249">
    <property type="entry name" value="Thioredoxin-like_sf"/>
</dbReference>
<dbReference type="InterPro" id="IPR012932">
    <property type="entry name" value="VKOR"/>
</dbReference>
<dbReference type="InterPro" id="IPR038354">
    <property type="entry name" value="VKOR_sf"/>
</dbReference>
<dbReference type="EMBL" id="CP136924">
    <property type="protein sequence ID" value="WXA02324.1"/>
    <property type="molecule type" value="Genomic_DNA"/>
</dbReference>
<dbReference type="GO" id="GO:0048038">
    <property type="term" value="F:quinone binding"/>
    <property type="evidence" value="ECO:0007669"/>
    <property type="project" value="UniProtKB-KW"/>
</dbReference>
<evidence type="ECO:0000313" key="12">
    <source>
        <dbReference type="EMBL" id="WXA02324.1"/>
    </source>
</evidence>
<evidence type="ECO:0000256" key="2">
    <source>
        <dbReference type="ARBA" id="ARBA00006214"/>
    </source>
</evidence>
<keyword evidence="5 10" id="KW-1133">Transmembrane helix</keyword>
<dbReference type="EMBL" id="CP136925">
    <property type="protein sequence ID" value="WXA12515.1"/>
    <property type="molecule type" value="Genomic_DNA"/>
</dbReference>
<dbReference type="RefSeq" id="WP_338731536.1">
    <property type="nucleotide sequence ID" value="NZ_CP136924.1"/>
</dbReference>
<keyword evidence="14" id="KW-1185">Reference proteome</keyword>
<evidence type="ECO:0000256" key="5">
    <source>
        <dbReference type="ARBA" id="ARBA00022989"/>
    </source>
</evidence>
<evidence type="ECO:0000256" key="10">
    <source>
        <dbReference type="SAM" id="Phobius"/>
    </source>
</evidence>
<dbReference type="GO" id="GO:0006508">
    <property type="term" value="P:proteolysis"/>
    <property type="evidence" value="ECO:0007669"/>
    <property type="project" value="InterPro"/>
</dbReference>
<evidence type="ECO:0000256" key="3">
    <source>
        <dbReference type="ARBA" id="ARBA00022692"/>
    </source>
</evidence>
<accession>A0AAU6P4G5</accession>
<reference evidence="13 14" key="1">
    <citation type="submission" date="2023-10" db="EMBL/GenBank/DDBJ databases">
        <title>Culture-based analysis of two novel bacteria associated with mangrove crab gills.</title>
        <authorList>
            <person name="Yang X."/>
            <person name="Garuglieri E."/>
            <person name="Van Goethem M.W."/>
            <person name="Fusi M."/>
            <person name="Marasco R."/>
            <person name="Daffonchio D.G."/>
        </authorList>
    </citation>
    <scope>NUCLEOTIDE SEQUENCE</scope>
    <source>
        <strain evidence="13">UG2-1</strain>
        <strain evidence="12">UG2-2</strain>
        <strain evidence="14">UG2_2</strain>
    </source>
</reference>
<dbReference type="GO" id="GO:0005524">
    <property type="term" value="F:ATP binding"/>
    <property type="evidence" value="ECO:0007669"/>
    <property type="project" value="InterPro"/>
</dbReference>